<evidence type="ECO:0000256" key="4">
    <source>
        <dbReference type="ARBA" id="ARBA00022630"/>
    </source>
</evidence>
<evidence type="ECO:0000313" key="9">
    <source>
        <dbReference type="EMBL" id="MBC3933006.1"/>
    </source>
</evidence>
<keyword evidence="10" id="KW-1185">Reference proteome</keyword>
<dbReference type="InterPro" id="IPR051205">
    <property type="entry name" value="UbiH/COQ6_monooxygenase"/>
</dbReference>
<dbReference type="PRINTS" id="PR00420">
    <property type="entry name" value="RNGMNOXGNASE"/>
</dbReference>
<gene>
    <name evidence="9" type="ORF">H8K43_15110</name>
</gene>
<name>A0ABR7A823_9BURK</name>
<dbReference type="RefSeq" id="WP_186904606.1">
    <property type="nucleotide sequence ID" value="NZ_JACOGD010000008.1"/>
</dbReference>
<comment type="cofactor">
    <cofactor evidence="1">
        <name>FAD</name>
        <dbReference type="ChEBI" id="CHEBI:57692"/>
    </cofactor>
</comment>
<dbReference type="PROSITE" id="PS01304">
    <property type="entry name" value="UBIH"/>
    <property type="match status" value="1"/>
</dbReference>
<dbReference type="GO" id="GO:0004497">
    <property type="term" value="F:monooxygenase activity"/>
    <property type="evidence" value="ECO:0007669"/>
    <property type="project" value="UniProtKB-KW"/>
</dbReference>
<evidence type="ECO:0000256" key="1">
    <source>
        <dbReference type="ARBA" id="ARBA00001974"/>
    </source>
</evidence>
<dbReference type="Gene3D" id="3.50.50.60">
    <property type="entry name" value="FAD/NAD(P)-binding domain"/>
    <property type="match status" value="2"/>
</dbReference>
<dbReference type="Gene3D" id="3.30.9.10">
    <property type="entry name" value="D-Amino Acid Oxidase, subunit A, domain 2"/>
    <property type="match status" value="1"/>
</dbReference>
<protein>
    <submittedName>
        <fullName evidence="9">FAD-dependent monooxygenase</fullName>
    </submittedName>
</protein>
<proteinExistence type="inferred from homology"/>
<evidence type="ECO:0000313" key="10">
    <source>
        <dbReference type="Proteomes" id="UP000654304"/>
    </source>
</evidence>
<keyword evidence="7 9" id="KW-0503">Monooxygenase</keyword>
<comment type="similarity">
    <text evidence="3">Belongs to the UbiH/COQ6 family.</text>
</comment>
<organism evidence="9 10">
    <name type="scientific">Undibacterium curvum</name>
    <dbReference type="NCBI Taxonomy" id="2762294"/>
    <lineage>
        <taxon>Bacteria</taxon>
        <taxon>Pseudomonadati</taxon>
        <taxon>Pseudomonadota</taxon>
        <taxon>Betaproteobacteria</taxon>
        <taxon>Burkholderiales</taxon>
        <taxon>Oxalobacteraceae</taxon>
        <taxon>Undibacterium</taxon>
    </lineage>
</organism>
<evidence type="ECO:0000256" key="3">
    <source>
        <dbReference type="ARBA" id="ARBA00005349"/>
    </source>
</evidence>
<dbReference type="InterPro" id="IPR036188">
    <property type="entry name" value="FAD/NAD-bd_sf"/>
</dbReference>
<evidence type="ECO:0000256" key="7">
    <source>
        <dbReference type="ARBA" id="ARBA00023033"/>
    </source>
</evidence>
<keyword evidence="4" id="KW-0285">Flavoprotein</keyword>
<accession>A0ABR7A823</accession>
<dbReference type="EMBL" id="JACOGD010000008">
    <property type="protein sequence ID" value="MBC3933006.1"/>
    <property type="molecule type" value="Genomic_DNA"/>
</dbReference>
<dbReference type="SUPFAM" id="SSF51905">
    <property type="entry name" value="FAD/NAD(P)-binding domain"/>
    <property type="match status" value="1"/>
</dbReference>
<reference evidence="9 10" key="1">
    <citation type="submission" date="2020-08" db="EMBL/GenBank/DDBJ databases">
        <title>Novel species isolated from subtropical streams in China.</title>
        <authorList>
            <person name="Lu H."/>
        </authorList>
    </citation>
    <scope>NUCLEOTIDE SEQUENCE [LARGE SCALE GENOMIC DNA]</scope>
    <source>
        <strain evidence="9 10">CY22W</strain>
    </source>
</reference>
<dbReference type="NCBIfam" id="TIGR01988">
    <property type="entry name" value="Ubi-OHases"/>
    <property type="match status" value="1"/>
</dbReference>
<keyword evidence="5" id="KW-0274">FAD</keyword>
<feature type="domain" description="FAD-binding" evidence="8">
    <location>
        <begin position="8"/>
        <end position="334"/>
    </location>
</feature>
<dbReference type="Pfam" id="PF01494">
    <property type="entry name" value="FAD_binding_3"/>
    <property type="match status" value="1"/>
</dbReference>
<evidence type="ECO:0000259" key="8">
    <source>
        <dbReference type="Pfam" id="PF01494"/>
    </source>
</evidence>
<dbReference type="InterPro" id="IPR002938">
    <property type="entry name" value="FAD-bd"/>
</dbReference>
<evidence type="ECO:0000256" key="6">
    <source>
        <dbReference type="ARBA" id="ARBA00023002"/>
    </source>
</evidence>
<comment type="caution">
    <text evidence="9">The sequence shown here is derived from an EMBL/GenBank/DDBJ whole genome shotgun (WGS) entry which is preliminary data.</text>
</comment>
<comment type="pathway">
    <text evidence="2">Cofactor biosynthesis; ubiquinone biosynthesis.</text>
</comment>
<evidence type="ECO:0000256" key="5">
    <source>
        <dbReference type="ARBA" id="ARBA00022827"/>
    </source>
</evidence>
<dbReference type="Proteomes" id="UP000654304">
    <property type="component" value="Unassembled WGS sequence"/>
</dbReference>
<keyword evidence="6" id="KW-0560">Oxidoreductase</keyword>
<sequence length="392" mass="42666">MTTIINDADIAICGAGPAGQALALLLVQQGIPAARIALFDGKTATEAEQDARSIALSYGSQQILQQAGCWPLPATAIQDIHVSRRGHFGRTLIQAADYQLPALGYVARYGDIVAPMQTALARSGVQMHRPCQVTAIEEFTDHVRLTVQTGTKTGTELQRQFSAQVVVQAEGGTFSDQSQRQQSRDYQQTAIIAHVCFDEAIAHRAFERFTEEGPLALLPQEDGYALVWCVRPEHAVQLMALDEAAFRQRLQSAFGQRMGQLTRISKRVSYPLGLNAQAQASARVVSIGNAAQTLHPVAGQGLNLGLRDSMVLAKCLSRELAMPEAALQQFLRERQTDRSLTIGLTDTLARIFASSPDGSLRQSLLGLSLGGLDLFRPARHLIAEHMLYGWRA</sequence>
<dbReference type="InterPro" id="IPR018168">
    <property type="entry name" value="Ubi_Hdrlase_CS"/>
</dbReference>
<dbReference type="InterPro" id="IPR010971">
    <property type="entry name" value="UbiH/COQ6"/>
</dbReference>
<dbReference type="PANTHER" id="PTHR43876">
    <property type="entry name" value="UBIQUINONE BIOSYNTHESIS MONOOXYGENASE COQ6, MITOCHONDRIAL"/>
    <property type="match status" value="1"/>
</dbReference>
<evidence type="ECO:0000256" key="2">
    <source>
        <dbReference type="ARBA" id="ARBA00004749"/>
    </source>
</evidence>
<dbReference type="PANTHER" id="PTHR43876:SF8">
    <property type="entry name" value="2-OCTAPRENYL-6-METHOXYPHENOL HYDROXYLASE"/>
    <property type="match status" value="1"/>
</dbReference>